<protein>
    <submittedName>
        <fullName evidence="2">Uncharacterized protein</fullName>
    </submittedName>
</protein>
<dbReference type="GO" id="GO:0048578">
    <property type="term" value="P:positive regulation of long-day photoperiodism, flowering"/>
    <property type="evidence" value="ECO:0007669"/>
    <property type="project" value="InterPro"/>
</dbReference>
<reference evidence="2 3" key="1">
    <citation type="journal article" date="2019" name="Genome Biol. Evol.">
        <title>Insights into the evolution of the New World diploid cottons (Gossypium, subgenus Houzingenia) based on genome sequencing.</title>
        <authorList>
            <person name="Grover C.E."/>
            <person name="Arick M.A. 2nd"/>
            <person name="Thrash A."/>
            <person name="Conover J.L."/>
            <person name="Sanders W.S."/>
            <person name="Peterson D.G."/>
            <person name="Frelichowski J.E."/>
            <person name="Scheffler J.A."/>
            <person name="Scheffler B.E."/>
            <person name="Wendel J.F."/>
        </authorList>
    </citation>
    <scope>NUCLEOTIDE SEQUENCE [LARGE SCALE GENOMIC DNA]</scope>
    <source>
        <strain evidence="2">6</strain>
        <tissue evidence="2">Leaf</tissue>
    </source>
</reference>
<dbReference type="InterPro" id="IPR039277">
    <property type="entry name" value="VOZ1/VOZ2"/>
</dbReference>
<dbReference type="GO" id="GO:0043565">
    <property type="term" value="F:sequence-specific DNA binding"/>
    <property type="evidence" value="ECO:0007669"/>
    <property type="project" value="TreeGrafter"/>
</dbReference>
<keyword evidence="3" id="KW-1185">Reference proteome</keyword>
<sequence>MFLQGYGVNRGQHECGFSGAKRRDASIPECEGAATAKSPWNAAELFDLSVHDSFSMNLVRKREQKTGLSQITTAVVCMSRKQVMNEFEGLKRSYYMDPQTLNRFKWHYYEYEINKCDACALYRLESKLDDGKKSAKGISANDTDTDGKTQGGVPMQ</sequence>
<accession>A0A7J9K0G7</accession>
<dbReference type="GO" id="GO:0005634">
    <property type="term" value="C:nucleus"/>
    <property type="evidence" value="ECO:0007669"/>
    <property type="project" value="TreeGrafter"/>
</dbReference>
<dbReference type="Proteomes" id="UP000593575">
    <property type="component" value="Unassembled WGS sequence"/>
</dbReference>
<gene>
    <name evidence="2" type="ORF">Goarm_005631</name>
</gene>
<dbReference type="EMBL" id="JABFAE010000010">
    <property type="protein sequence ID" value="MBA0839945.1"/>
    <property type="molecule type" value="Genomic_DNA"/>
</dbReference>
<evidence type="ECO:0000256" key="1">
    <source>
        <dbReference type="SAM" id="MobiDB-lite"/>
    </source>
</evidence>
<dbReference type="AlphaFoldDB" id="A0A7J9K0G7"/>
<organism evidence="2 3">
    <name type="scientific">Gossypium armourianum</name>
    <dbReference type="NCBI Taxonomy" id="34283"/>
    <lineage>
        <taxon>Eukaryota</taxon>
        <taxon>Viridiplantae</taxon>
        <taxon>Streptophyta</taxon>
        <taxon>Embryophyta</taxon>
        <taxon>Tracheophyta</taxon>
        <taxon>Spermatophyta</taxon>
        <taxon>Magnoliopsida</taxon>
        <taxon>eudicotyledons</taxon>
        <taxon>Gunneridae</taxon>
        <taxon>Pentapetalae</taxon>
        <taxon>rosids</taxon>
        <taxon>malvids</taxon>
        <taxon>Malvales</taxon>
        <taxon>Malvaceae</taxon>
        <taxon>Malvoideae</taxon>
        <taxon>Gossypium</taxon>
    </lineage>
</organism>
<evidence type="ECO:0000313" key="3">
    <source>
        <dbReference type="Proteomes" id="UP000593575"/>
    </source>
</evidence>
<name>A0A7J9K0G7_9ROSI</name>
<dbReference type="PANTHER" id="PTHR33873:SF1">
    <property type="entry name" value="TRANSCRIPTION FACTOR VOZ1"/>
    <property type="match status" value="1"/>
</dbReference>
<proteinExistence type="predicted"/>
<feature type="region of interest" description="Disordered" evidence="1">
    <location>
        <begin position="130"/>
        <end position="156"/>
    </location>
</feature>
<evidence type="ECO:0000313" key="2">
    <source>
        <dbReference type="EMBL" id="MBA0839945.1"/>
    </source>
</evidence>
<dbReference type="PANTHER" id="PTHR33873">
    <property type="entry name" value="TRANSCRIPTION FACTOR VOZ1"/>
    <property type="match status" value="1"/>
</dbReference>
<dbReference type="GO" id="GO:0045893">
    <property type="term" value="P:positive regulation of DNA-templated transcription"/>
    <property type="evidence" value="ECO:0007669"/>
    <property type="project" value="TreeGrafter"/>
</dbReference>
<comment type="caution">
    <text evidence="2">The sequence shown here is derived from an EMBL/GenBank/DDBJ whole genome shotgun (WGS) entry which is preliminary data.</text>
</comment>